<dbReference type="SMART" id="SM00849">
    <property type="entry name" value="Lactamase_B"/>
    <property type="match status" value="1"/>
</dbReference>
<dbReference type="PANTHER" id="PTHR23240">
    <property type="entry name" value="DNA CROSS-LINK REPAIR PROTEIN PSO2/SNM1-RELATED"/>
    <property type="match status" value="1"/>
</dbReference>
<evidence type="ECO:0000313" key="3">
    <source>
        <dbReference type="Proteomes" id="UP000054016"/>
    </source>
</evidence>
<dbReference type="GO" id="GO:0035312">
    <property type="term" value="F:5'-3' DNA exonuclease activity"/>
    <property type="evidence" value="ECO:0007669"/>
    <property type="project" value="TreeGrafter"/>
</dbReference>
<dbReference type="AlphaFoldDB" id="A0A0M0BTF0"/>
<dbReference type="SUPFAM" id="SSF56281">
    <property type="entry name" value="Metallo-hydrolase/oxidoreductase"/>
    <property type="match status" value="1"/>
</dbReference>
<protein>
    <recommendedName>
        <fullName evidence="1">Metallo-beta-lactamase domain-containing protein</fullName>
    </recommendedName>
</protein>
<dbReference type="EMBL" id="LFWV01000020">
    <property type="protein sequence ID" value="KON31893.1"/>
    <property type="molecule type" value="Genomic_DNA"/>
</dbReference>
<dbReference type="GO" id="GO:0006303">
    <property type="term" value="P:double-strand break repair via nonhomologous end joining"/>
    <property type="evidence" value="ECO:0007669"/>
    <property type="project" value="TreeGrafter"/>
</dbReference>
<proteinExistence type="predicted"/>
<reference evidence="3" key="1">
    <citation type="submission" date="2015-06" db="EMBL/GenBank/DDBJ databases">
        <title>New insights into the roles of widespread benthic archaea in carbon and nitrogen cycling.</title>
        <authorList>
            <person name="Lazar C.S."/>
            <person name="Baker B.J."/>
            <person name="Seitz K.W."/>
            <person name="Hyde A.S."/>
            <person name="Dick G.J."/>
            <person name="Hinrichs K.-U."/>
            <person name="Teske A.P."/>
        </authorList>
    </citation>
    <scope>NUCLEOTIDE SEQUENCE [LARGE SCALE GENOMIC DNA]</scope>
</reference>
<gene>
    <name evidence="2" type="ORF">AC478_01890</name>
</gene>
<feature type="domain" description="Metallo-beta-lactamase" evidence="1">
    <location>
        <begin position="9"/>
        <end position="179"/>
    </location>
</feature>
<evidence type="ECO:0000313" key="2">
    <source>
        <dbReference type="EMBL" id="KON31893.1"/>
    </source>
</evidence>
<comment type="caution">
    <text evidence="2">The sequence shown here is derived from an EMBL/GenBank/DDBJ whole genome shotgun (WGS) entry which is preliminary data.</text>
</comment>
<accession>A0A0M0BTF0</accession>
<dbReference type="Proteomes" id="UP000054016">
    <property type="component" value="Unassembled WGS sequence"/>
</dbReference>
<dbReference type="PANTHER" id="PTHR23240:SF6">
    <property type="entry name" value="DNA CROSS-LINK REPAIR 1A PROTEIN"/>
    <property type="match status" value="1"/>
</dbReference>
<dbReference type="InterPro" id="IPR036866">
    <property type="entry name" value="RibonucZ/Hydroxyglut_hydro"/>
</dbReference>
<name>A0A0M0BTF0_9ARCH</name>
<dbReference type="InterPro" id="IPR001279">
    <property type="entry name" value="Metallo-B-lactamas"/>
</dbReference>
<dbReference type="Gene3D" id="3.60.15.10">
    <property type="entry name" value="Ribonuclease Z/Hydroxyacylglutathione hydrolase-like"/>
    <property type="match status" value="1"/>
</dbReference>
<sequence length="333" mass="37353">MTEKAAVSQRGAVLLGDSVACDAFDADRPLRVVTHAHADHLVGLRQSLKNCDRVLMTMATRDLVEVVNGSLPLGDYVVKLLDYGEPFEYGDERVTLVKADHILGAAQVLVENSEGMRVAYTGDFRVDGTEPLLDCDTLVVEATYGSPWFRRAFKVDIKELLVSMVEKRLRDGAVYVFGYYGKLQEVMEILRRADVCVPFVMPERVFHVSKICKAHGMQLGEFTLSTEKEGKELLDENLPCVAFYHMNTRKKVGLDNSRICVSGWEFRSPCRQIGKRETLVALSDHSDFNGLLEYVKLCNPKRVITDNYRVSHGVTLAKEIKKRLGISAVAMPY</sequence>
<evidence type="ECO:0000259" key="1">
    <source>
        <dbReference type="SMART" id="SM00849"/>
    </source>
</evidence>
<organism evidence="2 3">
    <name type="scientific">miscellaneous Crenarchaeota group-1 archaeon SG8-32-3</name>
    <dbReference type="NCBI Taxonomy" id="1685125"/>
    <lineage>
        <taxon>Archaea</taxon>
        <taxon>Candidatus Bathyarchaeota</taxon>
        <taxon>MCG-1</taxon>
    </lineage>
</organism>
<dbReference type="GO" id="GO:0036297">
    <property type="term" value="P:interstrand cross-link repair"/>
    <property type="evidence" value="ECO:0007669"/>
    <property type="project" value="TreeGrafter"/>
</dbReference>
<dbReference type="Pfam" id="PF12706">
    <property type="entry name" value="Lactamase_B_2"/>
    <property type="match status" value="1"/>
</dbReference>
<dbReference type="GO" id="GO:0003684">
    <property type="term" value="F:damaged DNA binding"/>
    <property type="evidence" value="ECO:0007669"/>
    <property type="project" value="TreeGrafter"/>
</dbReference>